<dbReference type="InterPro" id="IPR010982">
    <property type="entry name" value="Lambda_DNA-bd_dom_sf"/>
</dbReference>
<dbReference type="NCBIfam" id="TIGR02607">
    <property type="entry name" value="antidote_HigA"/>
    <property type="match status" value="1"/>
</dbReference>
<keyword evidence="4" id="KW-1185">Reference proteome</keyword>
<protein>
    <submittedName>
        <fullName evidence="3">HigA family addiction module antidote protein</fullName>
    </submittedName>
</protein>
<dbReference type="SMART" id="SM00530">
    <property type="entry name" value="HTH_XRE"/>
    <property type="match status" value="1"/>
</dbReference>
<accession>A0A5M6I941</accession>
<dbReference type="RefSeq" id="WP_150063242.1">
    <property type="nucleotide sequence ID" value="NZ_JACIGJ010000012.1"/>
</dbReference>
<evidence type="ECO:0000313" key="4">
    <source>
        <dbReference type="Proteomes" id="UP000324065"/>
    </source>
</evidence>
<dbReference type="Proteomes" id="UP000324065">
    <property type="component" value="Unassembled WGS sequence"/>
</dbReference>
<dbReference type="InterPro" id="IPR013430">
    <property type="entry name" value="Toxin_antidote_HigA"/>
</dbReference>
<dbReference type="GO" id="GO:0003677">
    <property type="term" value="F:DNA binding"/>
    <property type="evidence" value="ECO:0007669"/>
    <property type="project" value="UniProtKB-KW"/>
</dbReference>
<name>A0A5M6I941_9PROT</name>
<dbReference type="CDD" id="cd00093">
    <property type="entry name" value="HTH_XRE"/>
    <property type="match status" value="1"/>
</dbReference>
<dbReference type="SUPFAM" id="SSF47413">
    <property type="entry name" value="lambda repressor-like DNA-binding domains"/>
    <property type="match status" value="1"/>
</dbReference>
<dbReference type="OrthoDB" id="3174593at2"/>
<dbReference type="AlphaFoldDB" id="A0A5M6I941"/>
<reference evidence="3 4" key="1">
    <citation type="submission" date="2019-09" db="EMBL/GenBank/DDBJ databases">
        <title>Genome sequence of Roseospira marina, one of the more divergent members of the non-sulfur purple photosynthetic bacterial family, the Rhodospirillaceae.</title>
        <authorList>
            <person name="Meyer T."/>
            <person name="Kyndt J."/>
        </authorList>
    </citation>
    <scope>NUCLEOTIDE SEQUENCE [LARGE SCALE GENOMIC DNA]</scope>
    <source>
        <strain evidence="3 4">DSM 15113</strain>
    </source>
</reference>
<proteinExistence type="predicted"/>
<keyword evidence="1" id="KW-0238">DNA-binding</keyword>
<dbReference type="PANTHER" id="PTHR36924">
    <property type="entry name" value="ANTITOXIN HIGA-1"/>
    <property type="match status" value="1"/>
</dbReference>
<evidence type="ECO:0000256" key="1">
    <source>
        <dbReference type="ARBA" id="ARBA00023125"/>
    </source>
</evidence>
<dbReference type="PANTHER" id="PTHR36924:SF1">
    <property type="entry name" value="ANTITOXIN HIGA-1"/>
    <property type="match status" value="1"/>
</dbReference>
<dbReference type="Gene3D" id="1.10.260.40">
    <property type="entry name" value="lambda repressor-like DNA-binding domains"/>
    <property type="match status" value="1"/>
</dbReference>
<evidence type="ECO:0000313" key="3">
    <source>
        <dbReference type="EMBL" id="KAA5604703.1"/>
    </source>
</evidence>
<feature type="domain" description="HTH cro/C1-type" evidence="2">
    <location>
        <begin position="30"/>
        <end position="85"/>
    </location>
</feature>
<organism evidence="3 4">
    <name type="scientific">Roseospira marina</name>
    <dbReference type="NCBI Taxonomy" id="140057"/>
    <lineage>
        <taxon>Bacteria</taxon>
        <taxon>Pseudomonadati</taxon>
        <taxon>Pseudomonadota</taxon>
        <taxon>Alphaproteobacteria</taxon>
        <taxon>Rhodospirillales</taxon>
        <taxon>Rhodospirillaceae</taxon>
        <taxon>Roseospira</taxon>
    </lineage>
</organism>
<comment type="caution">
    <text evidence="3">The sequence shown here is derived from an EMBL/GenBank/DDBJ whole genome shotgun (WGS) entry which is preliminary data.</text>
</comment>
<dbReference type="Pfam" id="PF01381">
    <property type="entry name" value="HTH_3"/>
    <property type="match status" value="1"/>
</dbReference>
<dbReference type="PROSITE" id="PS50943">
    <property type="entry name" value="HTH_CROC1"/>
    <property type="match status" value="1"/>
</dbReference>
<dbReference type="InterPro" id="IPR001387">
    <property type="entry name" value="Cro/C1-type_HTH"/>
</dbReference>
<dbReference type="EMBL" id="VWPJ01000015">
    <property type="protein sequence ID" value="KAA5604703.1"/>
    <property type="molecule type" value="Genomic_DNA"/>
</dbReference>
<gene>
    <name evidence="3" type="ORF">F1188_14925</name>
</gene>
<sequence length="112" mass="12200">MGKTGDVNDVERVSYSREGIVVPVHPGRLLKREMAARGLSTKALASALHVPAKRISAILKERRAISADTALRLGRYLGTGPEVWLGMQRDYDVAVVLRDHGAQIEADVKPAE</sequence>
<evidence type="ECO:0000259" key="2">
    <source>
        <dbReference type="PROSITE" id="PS50943"/>
    </source>
</evidence>